<name>A0ABQ0MDM5_MYCCL</name>
<dbReference type="Proteomes" id="UP000815677">
    <property type="component" value="Unassembled WGS sequence"/>
</dbReference>
<dbReference type="InterPro" id="IPR036188">
    <property type="entry name" value="FAD/NAD-bd_sf"/>
</dbReference>
<evidence type="ECO:0008006" key="3">
    <source>
        <dbReference type="Google" id="ProtNLM"/>
    </source>
</evidence>
<organism evidence="1 2">
    <name type="scientific">Mycena chlorophos</name>
    <name type="common">Agaric fungus</name>
    <name type="synonym">Agaricus chlorophos</name>
    <dbReference type="NCBI Taxonomy" id="658473"/>
    <lineage>
        <taxon>Eukaryota</taxon>
        <taxon>Fungi</taxon>
        <taxon>Dikarya</taxon>
        <taxon>Basidiomycota</taxon>
        <taxon>Agaricomycotina</taxon>
        <taxon>Agaricomycetes</taxon>
        <taxon>Agaricomycetidae</taxon>
        <taxon>Agaricales</taxon>
        <taxon>Marasmiineae</taxon>
        <taxon>Mycenaceae</taxon>
        <taxon>Mycena</taxon>
    </lineage>
</organism>
<dbReference type="EMBL" id="DF850030">
    <property type="protein sequence ID" value="GAT61414.1"/>
    <property type="molecule type" value="Genomic_DNA"/>
</dbReference>
<gene>
    <name evidence="1" type="ORF">MCHLO_17438</name>
</gene>
<accession>A0ABQ0MDM5</accession>
<dbReference type="Gene3D" id="3.50.50.60">
    <property type="entry name" value="FAD/NAD(P)-binding domain"/>
    <property type="match status" value="1"/>
</dbReference>
<reference evidence="1" key="1">
    <citation type="submission" date="2014-09" db="EMBL/GenBank/DDBJ databases">
        <title>Genome sequence of the luminous mushroom Mycena chlorophos for searching fungal bioluminescence genes.</title>
        <authorList>
            <person name="Tanaka Y."/>
            <person name="Kasuga D."/>
            <person name="Oba Y."/>
            <person name="Hase S."/>
            <person name="Sato K."/>
            <person name="Oba Y."/>
            <person name="Sakakibara Y."/>
        </authorList>
    </citation>
    <scope>NUCLEOTIDE SEQUENCE</scope>
</reference>
<evidence type="ECO:0000313" key="2">
    <source>
        <dbReference type="Proteomes" id="UP000815677"/>
    </source>
</evidence>
<keyword evidence="2" id="KW-1185">Reference proteome</keyword>
<evidence type="ECO:0000313" key="1">
    <source>
        <dbReference type="EMBL" id="GAT61414.1"/>
    </source>
</evidence>
<sequence length="519" mass="57191">MILVYAALLAFVTALVWLQIRCKRPPSWIRGLELLGKRSKQQIPGTAVICGGSVAGILAARVCSDHFEKVLVVDPDMDDPDKQSSRILQWRAMHVYLAIFVQGARRLWPDLEEEVNIARGRSAANDLQLHYSGVVPLVPYDEQAGRLPRTFGMRRATMQKVLHRLLRKTVANARNVTLLAATVRGVGPTEGRGTLETVRARLPDGSQKEISDVALVVDCTGQAQAGFKWLQSAGYLMSSTVRQSYDPNLGYTTWAFQLSAQAIASLPIPEKERDSVISYLYSPHDESTSSLFALLLGDDNVVQLLFGDASDGVAGELPSGTEDILPFLRSYRGMHKPMPEWVLPVVEKILQEDAAPTYNTFHLGPLQNIAYQTLPADTLPSNLIALGDASIYLNPVHGQGFGKAMINAIVLNTLLHSTQAALPADFAHRYFVEAAKCTRGLWDATRLHDYGSLSCKPMDGETKDTGKFVRWIEKKMLSAAVYDAEVGSALWHIRQMLADDTLLLAPSILAKVLWARSLF</sequence>
<protein>
    <recommendedName>
        <fullName evidence="3">FAD/NAD(P)-binding domain-containing protein</fullName>
    </recommendedName>
</protein>
<dbReference type="SUPFAM" id="SSF51905">
    <property type="entry name" value="FAD/NAD(P)-binding domain"/>
    <property type="match status" value="1"/>
</dbReference>
<proteinExistence type="predicted"/>